<name>A0A0D6L788_9BILA</name>
<keyword evidence="6" id="KW-1185">Reference proteome</keyword>
<dbReference type="PROSITE" id="PS51123">
    <property type="entry name" value="OMPA_2"/>
    <property type="match status" value="1"/>
</dbReference>
<dbReference type="InterPro" id="IPR006665">
    <property type="entry name" value="OmpA-like"/>
</dbReference>
<dbReference type="GO" id="GO:0016020">
    <property type="term" value="C:membrane"/>
    <property type="evidence" value="ECO:0007669"/>
    <property type="project" value="InterPro"/>
</dbReference>
<dbReference type="PRINTS" id="PR01021">
    <property type="entry name" value="OMPADOMAIN"/>
</dbReference>
<comment type="subcellular location">
    <subcellularLocation>
        <location evidence="1">Cell outer membrane</location>
    </subcellularLocation>
</comment>
<dbReference type="PANTHER" id="PTHR30329">
    <property type="entry name" value="STATOR ELEMENT OF FLAGELLAR MOTOR COMPLEX"/>
    <property type="match status" value="1"/>
</dbReference>
<dbReference type="AlphaFoldDB" id="A0A0D6L788"/>
<dbReference type="SUPFAM" id="SSF103088">
    <property type="entry name" value="OmpA-like"/>
    <property type="match status" value="1"/>
</dbReference>
<dbReference type="InterPro" id="IPR006664">
    <property type="entry name" value="OMP_bac"/>
</dbReference>
<dbReference type="EMBL" id="KE128680">
    <property type="protein sequence ID" value="EPB65396.1"/>
    <property type="molecule type" value="Genomic_DNA"/>
</dbReference>
<dbReference type="PANTHER" id="PTHR30329:SF21">
    <property type="entry name" value="LIPOPROTEIN YIAD-RELATED"/>
    <property type="match status" value="1"/>
</dbReference>
<proteinExistence type="predicted"/>
<dbReference type="Gene3D" id="3.30.1330.60">
    <property type="entry name" value="OmpA-like domain"/>
    <property type="match status" value="1"/>
</dbReference>
<dbReference type="Pfam" id="PF00691">
    <property type="entry name" value="OmpA"/>
    <property type="match status" value="1"/>
</dbReference>
<sequence>MTLPDNQDAFYMDVPMVAIDSDTPVPLKNVFFDLSAATLRPESHIELNKLVEFLKKNPGVKIELGGHTDTRGDAKANLTLSQERANSVVAYLASKGIAPERMTAKGYGEEQPIYSDAEIDKMATEKEKEAAHQENRRTEYRIIK</sequence>
<evidence type="ECO:0000313" key="5">
    <source>
        <dbReference type="EMBL" id="EPB65396.1"/>
    </source>
</evidence>
<keyword evidence="2" id="KW-0472">Membrane</keyword>
<evidence type="ECO:0000259" key="4">
    <source>
        <dbReference type="PROSITE" id="PS51123"/>
    </source>
</evidence>
<keyword evidence="3" id="KW-0998">Cell outer membrane</keyword>
<gene>
    <name evidence="5" type="ORF">ANCCEY_15541</name>
</gene>
<dbReference type="InterPro" id="IPR036737">
    <property type="entry name" value="OmpA-like_sf"/>
</dbReference>
<evidence type="ECO:0000256" key="3">
    <source>
        <dbReference type="ARBA" id="ARBA00023237"/>
    </source>
</evidence>
<organism evidence="5 6">
    <name type="scientific">Ancylostoma ceylanicum</name>
    <dbReference type="NCBI Taxonomy" id="53326"/>
    <lineage>
        <taxon>Eukaryota</taxon>
        <taxon>Metazoa</taxon>
        <taxon>Ecdysozoa</taxon>
        <taxon>Nematoda</taxon>
        <taxon>Chromadorea</taxon>
        <taxon>Rhabditida</taxon>
        <taxon>Rhabditina</taxon>
        <taxon>Rhabditomorpha</taxon>
        <taxon>Strongyloidea</taxon>
        <taxon>Ancylostomatidae</taxon>
        <taxon>Ancylostomatinae</taxon>
        <taxon>Ancylostoma</taxon>
    </lineage>
</organism>
<dbReference type="Proteomes" id="UP000054495">
    <property type="component" value="Unassembled WGS sequence"/>
</dbReference>
<feature type="domain" description="OmpA-like" evidence="4">
    <location>
        <begin position="19"/>
        <end position="144"/>
    </location>
</feature>
<reference evidence="5 6" key="1">
    <citation type="submission" date="2013-05" db="EMBL/GenBank/DDBJ databases">
        <title>Draft genome of the parasitic nematode Anyclostoma ceylanicum.</title>
        <authorList>
            <person name="Mitreva M."/>
        </authorList>
    </citation>
    <scope>NUCLEOTIDE SEQUENCE [LARGE SCALE GENOMIC DNA]</scope>
</reference>
<evidence type="ECO:0000256" key="1">
    <source>
        <dbReference type="ARBA" id="ARBA00004442"/>
    </source>
</evidence>
<dbReference type="InterPro" id="IPR050330">
    <property type="entry name" value="Bact_OuterMem_StrucFunc"/>
</dbReference>
<dbReference type="CDD" id="cd07185">
    <property type="entry name" value="OmpA_C-like"/>
    <property type="match status" value="1"/>
</dbReference>
<evidence type="ECO:0000313" key="6">
    <source>
        <dbReference type="Proteomes" id="UP000054495"/>
    </source>
</evidence>
<evidence type="ECO:0000256" key="2">
    <source>
        <dbReference type="ARBA" id="ARBA00023136"/>
    </source>
</evidence>
<accession>A0A0D6L788</accession>
<protein>
    <submittedName>
        <fullName evidence="5">OmpA family protein</fullName>
    </submittedName>
</protein>